<dbReference type="OrthoDB" id="9795587at2"/>
<keyword evidence="2" id="KW-1133">Transmembrane helix</keyword>
<dbReference type="Gene3D" id="3.90.420.10">
    <property type="entry name" value="Oxidoreductase, molybdopterin-binding domain"/>
    <property type="match status" value="1"/>
</dbReference>
<evidence type="ECO:0000313" key="4">
    <source>
        <dbReference type="EMBL" id="PSK93782.1"/>
    </source>
</evidence>
<protein>
    <submittedName>
        <fullName evidence="4">DMSO/TMAO reductase YedYZ molybdopterin-dependent catalytic subunit</fullName>
    </submittedName>
</protein>
<comment type="caution">
    <text evidence="4">The sequence shown here is derived from an EMBL/GenBank/DDBJ whole genome shotgun (WGS) entry which is preliminary data.</text>
</comment>
<accession>A0A2P8D9A1</accession>
<dbReference type="RefSeq" id="WP_106585036.1">
    <property type="nucleotide sequence ID" value="NZ_PYGA01000016.1"/>
</dbReference>
<evidence type="ECO:0000256" key="1">
    <source>
        <dbReference type="SAM" id="MobiDB-lite"/>
    </source>
</evidence>
<keyword evidence="2" id="KW-0472">Membrane</keyword>
<dbReference type="EMBL" id="PYGA01000016">
    <property type="protein sequence ID" value="PSK93782.1"/>
    <property type="molecule type" value="Genomic_DNA"/>
</dbReference>
<dbReference type="GO" id="GO:0020037">
    <property type="term" value="F:heme binding"/>
    <property type="evidence" value="ECO:0007669"/>
    <property type="project" value="TreeGrafter"/>
</dbReference>
<dbReference type="InterPro" id="IPR014756">
    <property type="entry name" value="Ig_E-set"/>
</dbReference>
<name>A0A2P8D9A1_9ACTN</name>
<reference evidence="4 5" key="1">
    <citation type="submission" date="2018-03" db="EMBL/GenBank/DDBJ databases">
        <title>Genomic Encyclopedia of Archaeal and Bacterial Type Strains, Phase II (KMG-II): from individual species to whole genera.</title>
        <authorList>
            <person name="Goeker M."/>
        </authorList>
    </citation>
    <scope>NUCLEOTIDE SEQUENCE [LARGE SCALE GENOMIC DNA]</scope>
    <source>
        <strain evidence="4 5">DSM 45312</strain>
    </source>
</reference>
<gene>
    <name evidence="4" type="ORF">CLV63_116189</name>
</gene>
<dbReference type="Gene3D" id="2.60.40.650">
    <property type="match status" value="1"/>
</dbReference>
<organism evidence="4 5">
    <name type="scientific">Murinocardiopsis flavida</name>
    <dbReference type="NCBI Taxonomy" id="645275"/>
    <lineage>
        <taxon>Bacteria</taxon>
        <taxon>Bacillati</taxon>
        <taxon>Actinomycetota</taxon>
        <taxon>Actinomycetes</taxon>
        <taxon>Streptosporangiales</taxon>
        <taxon>Nocardiopsidaceae</taxon>
        <taxon>Murinocardiopsis</taxon>
    </lineage>
</organism>
<dbReference type="Pfam" id="PF00174">
    <property type="entry name" value="Oxidored_molyb"/>
    <property type="match status" value="1"/>
</dbReference>
<dbReference type="AlphaFoldDB" id="A0A2P8D9A1"/>
<dbReference type="GO" id="GO:0043546">
    <property type="term" value="F:molybdopterin cofactor binding"/>
    <property type="evidence" value="ECO:0007669"/>
    <property type="project" value="TreeGrafter"/>
</dbReference>
<keyword evidence="2" id="KW-0812">Transmembrane</keyword>
<feature type="transmembrane region" description="Helical" evidence="2">
    <location>
        <begin position="76"/>
        <end position="96"/>
    </location>
</feature>
<feature type="transmembrane region" description="Helical" evidence="2">
    <location>
        <begin position="128"/>
        <end position="148"/>
    </location>
</feature>
<feature type="region of interest" description="Disordered" evidence="1">
    <location>
        <begin position="158"/>
        <end position="196"/>
    </location>
</feature>
<dbReference type="InterPro" id="IPR000572">
    <property type="entry name" value="OxRdtase_Mopterin-bd_dom"/>
</dbReference>
<dbReference type="PANTHER" id="PTHR19372">
    <property type="entry name" value="SULFITE REDUCTASE"/>
    <property type="match status" value="1"/>
</dbReference>
<evidence type="ECO:0000259" key="3">
    <source>
        <dbReference type="Pfam" id="PF00174"/>
    </source>
</evidence>
<dbReference type="SUPFAM" id="SSF81296">
    <property type="entry name" value="E set domains"/>
    <property type="match status" value="1"/>
</dbReference>
<sequence length="554" mass="56585">MAEKSASGYAPGALGRGAAVGLLTAGVALAAAELTAGVLGAPQSSPVVVVGDAVVRFSPQSLKEFAIAAFGVYDKAVLIGGIVAVLAVCAVALGAASLRRPGLAQGAMAVFAAIGVAAVFLRPDFAPLSLLPPLLGAAAGALVVGPLARRAAAASAPPAAGEAPEPAAAAAGEESGSAAAGPAPEPAAMEEAPDPTAASATARRGFLLAGAGTAVAALAGGGIGRLLLARADVGAQRATVRLPAPAKPLPPLPKGVDLPIRGISPFSTPTARFYRIDTALTVPQLAPDEWRLRVHGLVDRPVELDFAELLKRPLVEADVTLACVSNEVGGDLVGNTRWLGVRLAEVLRAAGVQRGADQLLSSSADGWTCGTPVEAVLDGRDALLAVAMDGDPLTPEHGFPVRMVVPGLYGYVSATKWVTDIKVTRFADERSYWADRGWAVEAPIKTMSRIDVPTSRAAVAAGTVAVAGVAWAQRRGIEAVQARVDSGEWRDAELAEVPGIDTWRQWTWEWDAEPGPHTLQVRAVDTSGRPQTGAAADPIPNGASGWHTVRVEVE</sequence>
<dbReference type="InterPro" id="IPR036374">
    <property type="entry name" value="OxRdtase_Mopterin-bd_sf"/>
</dbReference>
<evidence type="ECO:0000313" key="5">
    <source>
        <dbReference type="Proteomes" id="UP000240542"/>
    </source>
</evidence>
<proteinExistence type="predicted"/>
<keyword evidence="5" id="KW-1185">Reference proteome</keyword>
<dbReference type="GO" id="GO:0006790">
    <property type="term" value="P:sulfur compound metabolic process"/>
    <property type="evidence" value="ECO:0007669"/>
    <property type="project" value="TreeGrafter"/>
</dbReference>
<dbReference type="SUPFAM" id="SSF56524">
    <property type="entry name" value="Oxidoreductase molybdopterin-binding domain"/>
    <property type="match status" value="1"/>
</dbReference>
<evidence type="ECO:0000256" key="2">
    <source>
        <dbReference type="SAM" id="Phobius"/>
    </source>
</evidence>
<dbReference type="PANTHER" id="PTHR19372:SF7">
    <property type="entry name" value="SULFITE OXIDASE, MITOCHONDRIAL"/>
    <property type="match status" value="1"/>
</dbReference>
<feature type="transmembrane region" description="Helical" evidence="2">
    <location>
        <begin position="102"/>
        <end position="121"/>
    </location>
</feature>
<feature type="domain" description="Oxidoreductase molybdopterin-binding" evidence="3">
    <location>
        <begin position="280"/>
        <end position="433"/>
    </location>
</feature>
<dbReference type="GO" id="GO:0008482">
    <property type="term" value="F:sulfite oxidase activity"/>
    <property type="evidence" value="ECO:0007669"/>
    <property type="project" value="TreeGrafter"/>
</dbReference>
<dbReference type="Proteomes" id="UP000240542">
    <property type="component" value="Unassembled WGS sequence"/>
</dbReference>